<dbReference type="PANTHER" id="PTHR12526">
    <property type="entry name" value="GLYCOSYLTRANSFERASE"/>
    <property type="match status" value="1"/>
</dbReference>
<accession>A0A5C5Y0Y1</accession>
<dbReference type="Gene3D" id="3.40.50.2000">
    <property type="entry name" value="Glycogen Phosphorylase B"/>
    <property type="match status" value="2"/>
</dbReference>
<protein>
    <submittedName>
        <fullName evidence="3">Capsular glucan synthase</fullName>
        <ecNumber evidence="3">2.4.1.21</ecNumber>
    </submittedName>
</protein>
<gene>
    <name evidence="3" type="primary">glgA_1</name>
    <name evidence="3" type="ORF">Pan14r_17020</name>
</gene>
<name>A0A5C5Y0Y1_9PLAN</name>
<dbReference type="EMBL" id="SJPL01000001">
    <property type="protein sequence ID" value="TWT69416.1"/>
    <property type="molecule type" value="Genomic_DNA"/>
</dbReference>
<feature type="domain" description="Glycosyltransferase subfamily 4-like N-terminal" evidence="2">
    <location>
        <begin position="23"/>
        <end position="173"/>
    </location>
</feature>
<dbReference type="Pfam" id="PF13579">
    <property type="entry name" value="Glyco_trans_4_4"/>
    <property type="match status" value="1"/>
</dbReference>
<evidence type="ECO:0000259" key="1">
    <source>
        <dbReference type="Pfam" id="PF00534"/>
    </source>
</evidence>
<evidence type="ECO:0000259" key="2">
    <source>
        <dbReference type="Pfam" id="PF13579"/>
    </source>
</evidence>
<dbReference type="AlphaFoldDB" id="A0A5C5Y0Y1"/>
<dbReference type="EC" id="2.4.1.21" evidence="3"/>
<organism evidence="3 4">
    <name type="scientific">Crateriforma conspicua</name>
    <dbReference type="NCBI Taxonomy" id="2527996"/>
    <lineage>
        <taxon>Bacteria</taxon>
        <taxon>Pseudomonadati</taxon>
        <taxon>Planctomycetota</taxon>
        <taxon>Planctomycetia</taxon>
        <taxon>Planctomycetales</taxon>
        <taxon>Planctomycetaceae</taxon>
        <taxon>Crateriforma</taxon>
    </lineage>
</organism>
<dbReference type="Proteomes" id="UP000317238">
    <property type="component" value="Unassembled WGS sequence"/>
</dbReference>
<dbReference type="PANTHER" id="PTHR12526:SF638">
    <property type="entry name" value="SPORE COAT PROTEIN SA"/>
    <property type="match status" value="1"/>
</dbReference>
<keyword evidence="4" id="KW-1185">Reference proteome</keyword>
<dbReference type="Pfam" id="PF00534">
    <property type="entry name" value="Glycos_transf_1"/>
    <property type="match status" value="1"/>
</dbReference>
<evidence type="ECO:0000313" key="3">
    <source>
        <dbReference type="EMBL" id="TWT69416.1"/>
    </source>
</evidence>
<dbReference type="InterPro" id="IPR001296">
    <property type="entry name" value="Glyco_trans_1"/>
</dbReference>
<dbReference type="InterPro" id="IPR028098">
    <property type="entry name" value="Glyco_trans_4-like_N"/>
</dbReference>
<comment type="caution">
    <text evidence="3">The sequence shown here is derived from an EMBL/GenBank/DDBJ whole genome shotgun (WGS) entry which is preliminary data.</text>
</comment>
<dbReference type="SUPFAM" id="SSF53756">
    <property type="entry name" value="UDP-Glycosyltransferase/glycogen phosphorylase"/>
    <property type="match status" value="1"/>
</dbReference>
<proteinExistence type="predicted"/>
<dbReference type="CDD" id="cd03807">
    <property type="entry name" value="GT4_WbnK-like"/>
    <property type="match status" value="1"/>
</dbReference>
<evidence type="ECO:0000313" key="4">
    <source>
        <dbReference type="Proteomes" id="UP000317238"/>
    </source>
</evidence>
<keyword evidence="3" id="KW-0808">Transferase</keyword>
<sequence length="383" mass="42243">MNAIHSENRRIRVALIIPTMDRGGAEKQLCLLASGLDRDAFDVHVFLLTRGGPRLADLQDAGIPVTLIGKRFKADPTALWRLKKALQAFRPDVAHTWIFAANSFGRAAAILAGVPSIVASERCVDPWKGWRHLAIDRALAKRSDAITTNSQGVVDFYAGHAIDANKFVVIPNGIPPRHVDDISRDEALDRLGIDPSRRLILAVGRLWPQKRYRDLIWAAELVATVREDTTLVIIGDGPQRGELLRHRDTVTRPDRVWFAGQHDDVAQLLPHADVFWIASEYEGQSNAVIEAMQAGVPVVASNIPGNVDLVVHGETGWLVKLGDTADFARQTLALLDDSQEAERLGAAGRQRIEQEFTVESMVRRHADLYRRLCVGKAGSTDPA</sequence>
<reference evidence="3 4" key="1">
    <citation type="submission" date="2019-02" db="EMBL/GenBank/DDBJ databases">
        <title>Deep-cultivation of Planctomycetes and their phenomic and genomic characterization uncovers novel biology.</title>
        <authorList>
            <person name="Wiegand S."/>
            <person name="Jogler M."/>
            <person name="Boedeker C."/>
            <person name="Pinto D."/>
            <person name="Vollmers J."/>
            <person name="Rivas-Marin E."/>
            <person name="Kohn T."/>
            <person name="Peeters S.H."/>
            <person name="Heuer A."/>
            <person name="Rast P."/>
            <person name="Oberbeckmann S."/>
            <person name="Bunk B."/>
            <person name="Jeske O."/>
            <person name="Meyerdierks A."/>
            <person name="Storesund J.E."/>
            <person name="Kallscheuer N."/>
            <person name="Luecker S."/>
            <person name="Lage O.M."/>
            <person name="Pohl T."/>
            <person name="Merkel B.J."/>
            <person name="Hornburger P."/>
            <person name="Mueller R.-W."/>
            <person name="Bruemmer F."/>
            <person name="Labrenz M."/>
            <person name="Spormann A.M."/>
            <person name="Op Den Camp H."/>
            <person name="Overmann J."/>
            <person name="Amann R."/>
            <person name="Jetten M.S.M."/>
            <person name="Mascher T."/>
            <person name="Medema M.H."/>
            <person name="Devos D.P."/>
            <person name="Kaster A.-K."/>
            <person name="Ovreas L."/>
            <person name="Rohde M."/>
            <person name="Galperin M.Y."/>
            <person name="Jogler C."/>
        </authorList>
    </citation>
    <scope>NUCLEOTIDE SEQUENCE [LARGE SCALE GENOMIC DNA]</scope>
    <source>
        <strain evidence="3 4">Pan14r</strain>
    </source>
</reference>
<dbReference type="GO" id="GO:0009011">
    <property type="term" value="F:alpha-1,4-glucan glucosyltransferase (ADP-glucose donor) activity"/>
    <property type="evidence" value="ECO:0007669"/>
    <property type="project" value="UniProtKB-EC"/>
</dbReference>
<feature type="domain" description="Glycosyl transferase family 1" evidence="1">
    <location>
        <begin position="184"/>
        <end position="351"/>
    </location>
</feature>
<keyword evidence="3" id="KW-0328">Glycosyltransferase</keyword>